<dbReference type="Proteomes" id="UP000248330">
    <property type="component" value="Unassembled WGS sequence"/>
</dbReference>
<dbReference type="Gene3D" id="1.10.10.60">
    <property type="entry name" value="Homeodomain-like"/>
    <property type="match status" value="1"/>
</dbReference>
<dbReference type="EMBL" id="QICN01000016">
    <property type="protein sequence ID" value="PXV63641.1"/>
    <property type="molecule type" value="Genomic_DNA"/>
</dbReference>
<dbReference type="Pfam" id="PF12833">
    <property type="entry name" value="HTH_18"/>
    <property type="match status" value="1"/>
</dbReference>
<evidence type="ECO:0000313" key="5">
    <source>
        <dbReference type="EMBL" id="PXV63641.1"/>
    </source>
</evidence>
<organism evidence="5 6">
    <name type="scientific">Sinimarinibacterium flocculans</name>
    <dbReference type="NCBI Taxonomy" id="985250"/>
    <lineage>
        <taxon>Bacteria</taxon>
        <taxon>Pseudomonadati</taxon>
        <taxon>Pseudomonadota</taxon>
        <taxon>Gammaproteobacteria</taxon>
        <taxon>Nevskiales</taxon>
        <taxon>Nevskiaceae</taxon>
        <taxon>Sinimarinibacterium</taxon>
    </lineage>
</organism>
<dbReference type="AlphaFoldDB" id="A0A318E4X6"/>
<dbReference type="Pfam" id="PF12625">
    <property type="entry name" value="Arabinose_bd"/>
    <property type="match status" value="1"/>
</dbReference>
<evidence type="ECO:0000256" key="1">
    <source>
        <dbReference type="ARBA" id="ARBA00023015"/>
    </source>
</evidence>
<name>A0A318E4X6_9GAMM</name>
<dbReference type="OrthoDB" id="5582699at2"/>
<dbReference type="GO" id="GO:0003700">
    <property type="term" value="F:DNA-binding transcription factor activity"/>
    <property type="evidence" value="ECO:0007669"/>
    <property type="project" value="InterPro"/>
</dbReference>
<accession>A0A318E4X6</accession>
<evidence type="ECO:0000259" key="4">
    <source>
        <dbReference type="PROSITE" id="PS01124"/>
    </source>
</evidence>
<dbReference type="InterPro" id="IPR009057">
    <property type="entry name" value="Homeodomain-like_sf"/>
</dbReference>
<dbReference type="PANTHER" id="PTHR47894:SF1">
    <property type="entry name" value="HTH-TYPE TRANSCRIPTIONAL REGULATOR VQSM"/>
    <property type="match status" value="1"/>
</dbReference>
<dbReference type="RefSeq" id="WP_110266926.1">
    <property type="nucleotide sequence ID" value="NZ_CAWNXA010000016.1"/>
</dbReference>
<dbReference type="PRINTS" id="PR00032">
    <property type="entry name" value="HTHARAC"/>
</dbReference>
<dbReference type="InterPro" id="IPR020449">
    <property type="entry name" value="Tscrpt_reg_AraC-type_HTH"/>
</dbReference>
<evidence type="ECO:0000256" key="2">
    <source>
        <dbReference type="ARBA" id="ARBA00023125"/>
    </source>
</evidence>
<keyword evidence="2" id="KW-0238">DNA-binding</keyword>
<proteinExistence type="predicted"/>
<dbReference type="InterPro" id="IPR018060">
    <property type="entry name" value="HTH_AraC"/>
</dbReference>
<reference evidence="5 6" key="1">
    <citation type="submission" date="2018-04" db="EMBL/GenBank/DDBJ databases">
        <title>Genomic Encyclopedia of Type Strains, Phase IV (KMG-IV): sequencing the most valuable type-strain genomes for metagenomic binning, comparative biology and taxonomic classification.</title>
        <authorList>
            <person name="Goeker M."/>
        </authorList>
    </citation>
    <scope>NUCLEOTIDE SEQUENCE [LARGE SCALE GENOMIC DNA]</scope>
    <source>
        <strain evidence="5 6">DSM 104150</strain>
    </source>
</reference>
<keyword evidence="6" id="KW-1185">Reference proteome</keyword>
<dbReference type="SMART" id="SM00342">
    <property type="entry name" value="HTH_ARAC"/>
    <property type="match status" value="1"/>
</dbReference>
<dbReference type="SUPFAM" id="SSF46689">
    <property type="entry name" value="Homeodomain-like"/>
    <property type="match status" value="1"/>
</dbReference>
<dbReference type="PROSITE" id="PS01124">
    <property type="entry name" value="HTH_ARAC_FAMILY_2"/>
    <property type="match status" value="1"/>
</dbReference>
<gene>
    <name evidence="5" type="ORF">C8D93_11637</name>
</gene>
<keyword evidence="1" id="KW-0805">Transcription regulation</keyword>
<protein>
    <submittedName>
        <fullName evidence="5">AraC family transcriptional regulator</fullName>
    </submittedName>
</protein>
<feature type="domain" description="HTH araC/xylS-type" evidence="4">
    <location>
        <begin position="236"/>
        <end position="334"/>
    </location>
</feature>
<dbReference type="PANTHER" id="PTHR47894">
    <property type="entry name" value="HTH-TYPE TRANSCRIPTIONAL REGULATOR GADX"/>
    <property type="match status" value="1"/>
</dbReference>
<sequence length="340" mass="37728">MEKDSVSISFVAEALHAVRGAGLPVAPLLQAAGIPERLLASPQTRVAAERFGALWLAVADALDDEFFGRDTRRMKVGSFAAVTYGCVGARTLHEAVRRIVRLFGIILDDTVLELAVDGEQAELRLLPGARAAGRPIDAFAHETLLVLTHGLMCWLIGRRIDILRADFAYPPPSRWREYRVMYSQQLAFSRPCTRIVFDAALLTAPVRQTQRSATAFLHGAPYNIVLKYKNADSWSARVRQCLRDTPPGLWPGFDALATQLDSHPSALRRALEREGASFRAIKDALRRDLAIEQLSHGDAAIPEIARVVGFAEPSAFHRAFKQWTGVRPGEYRRQRTMPPV</sequence>
<dbReference type="GO" id="GO:0005829">
    <property type="term" value="C:cytosol"/>
    <property type="evidence" value="ECO:0007669"/>
    <property type="project" value="TreeGrafter"/>
</dbReference>
<keyword evidence="3" id="KW-0804">Transcription</keyword>
<dbReference type="InterPro" id="IPR032687">
    <property type="entry name" value="AraC-type_N"/>
</dbReference>
<comment type="caution">
    <text evidence="5">The sequence shown here is derived from an EMBL/GenBank/DDBJ whole genome shotgun (WGS) entry which is preliminary data.</text>
</comment>
<dbReference type="GO" id="GO:0000976">
    <property type="term" value="F:transcription cis-regulatory region binding"/>
    <property type="evidence" value="ECO:0007669"/>
    <property type="project" value="TreeGrafter"/>
</dbReference>
<evidence type="ECO:0000256" key="3">
    <source>
        <dbReference type="ARBA" id="ARBA00023163"/>
    </source>
</evidence>
<evidence type="ECO:0000313" key="6">
    <source>
        <dbReference type="Proteomes" id="UP000248330"/>
    </source>
</evidence>